<keyword evidence="3" id="KW-1185">Reference proteome</keyword>
<dbReference type="Gramene" id="evm.model.01.1574">
    <property type="protein sequence ID" value="cds.evm.model.01.1574"/>
    <property type="gene ID" value="evm.TU.01.1574"/>
</dbReference>
<dbReference type="InterPro" id="IPR026960">
    <property type="entry name" value="RVT-Znf"/>
</dbReference>
<evidence type="ECO:0000313" key="2">
    <source>
        <dbReference type="EnsemblPlants" id="cds.evm.model.01.1574"/>
    </source>
</evidence>
<proteinExistence type="predicted"/>
<sequence length="205" mass="24031">MVAKHLWALSSKQDNICVKWINSMNLKDQDVWSCPIKLDLSWYFKKLLKIRNVTNIGMLNQATKGNKFKVSRFYIELIGAAKTSYAATVWHKFIVPKHKFIFWQIINEQLLTQDLLSRFLPIPSELWAVCEDASETHSHLFMDCIFTRKLIDWVKNWAGNLSWPKSISDLQERLFPAKPDLALLILNAVFSTTLYQLWRNRNDSL</sequence>
<dbReference type="Pfam" id="PF13966">
    <property type="entry name" value="zf-RVT"/>
    <property type="match status" value="1"/>
</dbReference>
<organism evidence="2 3">
    <name type="scientific">Cannabis sativa</name>
    <name type="common">Hemp</name>
    <name type="synonym">Marijuana</name>
    <dbReference type="NCBI Taxonomy" id="3483"/>
    <lineage>
        <taxon>Eukaryota</taxon>
        <taxon>Viridiplantae</taxon>
        <taxon>Streptophyta</taxon>
        <taxon>Embryophyta</taxon>
        <taxon>Tracheophyta</taxon>
        <taxon>Spermatophyta</taxon>
        <taxon>Magnoliopsida</taxon>
        <taxon>eudicotyledons</taxon>
        <taxon>Gunneridae</taxon>
        <taxon>Pentapetalae</taxon>
        <taxon>rosids</taxon>
        <taxon>fabids</taxon>
        <taxon>Rosales</taxon>
        <taxon>Cannabaceae</taxon>
        <taxon>Cannabis</taxon>
    </lineage>
</organism>
<evidence type="ECO:0000259" key="1">
    <source>
        <dbReference type="Pfam" id="PF13966"/>
    </source>
</evidence>
<dbReference type="Proteomes" id="UP000596661">
    <property type="component" value="Chromosome 1"/>
</dbReference>
<dbReference type="EnsemblPlants" id="evm.model.01.1574">
    <property type="protein sequence ID" value="cds.evm.model.01.1574"/>
    <property type="gene ID" value="evm.TU.01.1574"/>
</dbReference>
<feature type="domain" description="Reverse transcriptase zinc-binding" evidence="1">
    <location>
        <begin position="68"/>
        <end position="149"/>
    </location>
</feature>
<protein>
    <recommendedName>
        <fullName evidence="1">Reverse transcriptase zinc-binding domain-containing protein</fullName>
    </recommendedName>
</protein>
<reference evidence="2" key="1">
    <citation type="submission" date="2018-11" db="EMBL/GenBank/DDBJ databases">
        <authorList>
            <person name="Grassa J C."/>
        </authorList>
    </citation>
    <scope>NUCLEOTIDE SEQUENCE [LARGE SCALE GENOMIC DNA]</scope>
</reference>
<reference evidence="2" key="2">
    <citation type="submission" date="2021-03" db="UniProtKB">
        <authorList>
            <consortium name="EnsemblPlants"/>
        </authorList>
    </citation>
    <scope>IDENTIFICATION</scope>
</reference>
<evidence type="ECO:0000313" key="3">
    <source>
        <dbReference type="Proteomes" id="UP000596661"/>
    </source>
</evidence>
<dbReference type="EMBL" id="UZAU01000040">
    <property type="status" value="NOT_ANNOTATED_CDS"/>
    <property type="molecule type" value="Genomic_DNA"/>
</dbReference>
<accession>A0A803NHN7</accession>
<dbReference type="PANTHER" id="PTHR33116">
    <property type="entry name" value="REVERSE TRANSCRIPTASE ZINC-BINDING DOMAIN-CONTAINING PROTEIN-RELATED-RELATED"/>
    <property type="match status" value="1"/>
</dbReference>
<dbReference type="AlphaFoldDB" id="A0A803NHN7"/>
<dbReference type="PANTHER" id="PTHR33116:SF84">
    <property type="entry name" value="RNA-DIRECTED DNA POLYMERASE"/>
    <property type="match status" value="1"/>
</dbReference>
<name>A0A803NHN7_CANSA</name>